<feature type="transmembrane region" description="Helical" evidence="1">
    <location>
        <begin position="256"/>
        <end position="276"/>
    </location>
</feature>
<dbReference type="Proteomes" id="UP000441754">
    <property type="component" value="Unassembled WGS sequence"/>
</dbReference>
<dbReference type="OrthoDB" id="944212at2"/>
<dbReference type="EMBL" id="WJXZ01000009">
    <property type="protein sequence ID" value="MRS62969.1"/>
    <property type="molecule type" value="Genomic_DNA"/>
</dbReference>
<dbReference type="AlphaFoldDB" id="A0A7K0EMD5"/>
<evidence type="ECO:0000313" key="4">
    <source>
        <dbReference type="Proteomes" id="UP000441754"/>
    </source>
</evidence>
<protein>
    <recommendedName>
        <fullName evidence="5">Tetratricopeptide repeat protein</fullName>
    </recommendedName>
</protein>
<dbReference type="Gene3D" id="1.25.40.10">
    <property type="entry name" value="Tetratricopeptide repeat domain"/>
    <property type="match status" value="1"/>
</dbReference>
<keyword evidence="1" id="KW-0472">Membrane</keyword>
<keyword evidence="1" id="KW-1133">Transmembrane helix</keyword>
<keyword evidence="2" id="KW-0732">Signal</keyword>
<evidence type="ECO:0000256" key="1">
    <source>
        <dbReference type="SAM" id="Phobius"/>
    </source>
</evidence>
<gene>
    <name evidence="3" type="ORF">GJJ30_16845</name>
</gene>
<keyword evidence="1" id="KW-0812">Transmembrane</keyword>
<reference evidence="3 4" key="1">
    <citation type="journal article" date="2018" name="Antonie Van Leeuwenhoek">
        <title>Larkinella terrae sp. nov., isolated from soil on Jeju Island, South Korea.</title>
        <authorList>
            <person name="Ten L.N."/>
            <person name="Jeon J."/>
            <person name="Park S.J."/>
            <person name="Park S."/>
            <person name="Lee S.Y."/>
            <person name="Kim M.K."/>
            <person name="Jung H.Y."/>
        </authorList>
    </citation>
    <scope>NUCLEOTIDE SEQUENCE [LARGE SCALE GENOMIC DNA]</scope>
    <source>
        <strain evidence="3 4">KCTC 52001</strain>
    </source>
</reference>
<organism evidence="3 4">
    <name type="scientific">Larkinella terrae</name>
    <dbReference type="NCBI Taxonomy" id="2025311"/>
    <lineage>
        <taxon>Bacteria</taxon>
        <taxon>Pseudomonadati</taxon>
        <taxon>Bacteroidota</taxon>
        <taxon>Cytophagia</taxon>
        <taxon>Cytophagales</taxon>
        <taxon>Spirosomataceae</taxon>
        <taxon>Larkinella</taxon>
    </lineage>
</organism>
<evidence type="ECO:0008006" key="5">
    <source>
        <dbReference type="Google" id="ProtNLM"/>
    </source>
</evidence>
<dbReference type="SUPFAM" id="SSF48452">
    <property type="entry name" value="TPR-like"/>
    <property type="match status" value="1"/>
</dbReference>
<dbReference type="InterPro" id="IPR011990">
    <property type="entry name" value="TPR-like_helical_dom_sf"/>
</dbReference>
<feature type="chain" id="PRO_5029798821" description="Tetratricopeptide repeat protein" evidence="2">
    <location>
        <begin position="25"/>
        <end position="303"/>
    </location>
</feature>
<evidence type="ECO:0000256" key="2">
    <source>
        <dbReference type="SAM" id="SignalP"/>
    </source>
</evidence>
<comment type="caution">
    <text evidence="3">The sequence shown here is derived from an EMBL/GenBank/DDBJ whole genome shotgun (WGS) entry which is preliminary data.</text>
</comment>
<evidence type="ECO:0000313" key="3">
    <source>
        <dbReference type="EMBL" id="MRS62969.1"/>
    </source>
</evidence>
<name>A0A7K0EMD5_9BACT</name>
<dbReference type="RefSeq" id="WP_154176327.1">
    <property type="nucleotide sequence ID" value="NZ_WJXZ01000009.1"/>
</dbReference>
<sequence>MRNVLHHIILILLLVMVWPPTVSALARTATPAPVIDEEYDRYKKKGDDFFREGKYLEARWQYENCLEVPGFENDPYALKQIETSAAGLALRQQVDEAMSQGKSQQVVDLLYQLLNLNPEDAITKNQFSDHYEREGNRLFNQGKLRDARNNYTTAIEFASANKAELLREQVRNIDQLLLPVYPKQTGLKAAAGSVAIGSMVTALVLHANYRSKLRALNQIGQSLDPNGTGIIDSPIEYREYDNAYAAANAAKKKQGLFTVFLGVAAVATAAEVYLFLHKPKPRPPALSWQPSSDSWGLAIRYSF</sequence>
<keyword evidence="4" id="KW-1185">Reference proteome</keyword>
<proteinExistence type="predicted"/>
<feature type="signal peptide" evidence="2">
    <location>
        <begin position="1"/>
        <end position="24"/>
    </location>
</feature>
<accession>A0A7K0EMD5</accession>